<dbReference type="RefSeq" id="WP_155165423.1">
    <property type="nucleotide sequence ID" value="NZ_DBGEHT010000084.1"/>
</dbReference>
<accession>A0A6I3S0B1</accession>
<dbReference type="Proteomes" id="UP000462362">
    <property type="component" value="Unassembled WGS sequence"/>
</dbReference>
<evidence type="ECO:0000313" key="1">
    <source>
        <dbReference type="EMBL" id="MTU42999.1"/>
    </source>
</evidence>
<sequence length="194" mass="21115">MTEMVLERREGQSWLRRLGDRWGARDLVVIGVFAATAKLSTVLIAMVGGGMNPVSLLLKNVVFTTLLVIMLYKVRQPGTLTLFVIVSALVNFLLLGGNVTLILPMLAAALVSEVVMKFVKSFGWKGAVFWGVGCFDFLSKGLSLAVSYLMMRESPALMAVVLPIVLIGYAGSLLGLYTGCRSMKELRHAGIVRF</sequence>
<dbReference type="Pfam" id="PF09605">
    <property type="entry name" value="Trep_Strep"/>
    <property type="match status" value="1"/>
</dbReference>
<comment type="caution">
    <text evidence="1">The sequence shown here is derived from an EMBL/GenBank/DDBJ whole genome shotgun (WGS) entry which is preliminary data.</text>
</comment>
<gene>
    <name evidence="1" type="ORF">GMD42_05065</name>
</gene>
<organism evidence="1 2">
    <name type="scientific">Parasutterella excrementihominis</name>
    <dbReference type="NCBI Taxonomy" id="487175"/>
    <lineage>
        <taxon>Bacteria</taxon>
        <taxon>Pseudomonadati</taxon>
        <taxon>Pseudomonadota</taxon>
        <taxon>Betaproteobacteria</taxon>
        <taxon>Burkholderiales</taxon>
        <taxon>Sutterellaceae</taxon>
        <taxon>Parasutterella</taxon>
    </lineage>
</organism>
<evidence type="ECO:0000313" key="2">
    <source>
        <dbReference type="Proteomes" id="UP000462362"/>
    </source>
</evidence>
<proteinExistence type="predicted"/>
<name>A0A6I3S0B1_9BURK</name>
<protein>
    <submittedName>
        <fullName evidence="1">Uncharacterized protein</fullName>
    </submittedName>
</protein>
<dbReference type="InterPro" id="IPR011733">
    <property type="entry name" value="CHP02185_IM"/>
</dbReference>
<dbReference type="EMBL" id="WNCL01000011">
    <property type="protein sequence ID" value="MTU42999.1"/>
    <property type="molecule type" value="Genomic_DNA"/>
</dbReference>
<reference evidence="1 2" key="1">
    <citation type="journal article" date="2019" name="Nat. Med.">
        <title>A library of human gut bacterial isolates paired with longitudinal multiomics data enables mechanistic microbiome research.</title>
        <authorList>
            <person name="Poyet M."/>
            <person name="Groussin M."/>
            <person name="Gibbons S.M."/>
            <person name="Avila-Pacheco J."/>
            <person name="Jiang X."/>
            <person name="Kearney S.M."/>
            <person name="Perrotta A.R."/>
            <person name="Berdy B."/>
            <person name="Zhao S."/>
            <person name="Lieberman T.D."/>
            <person name="Swanson P.K."/>
            <person name="Smith M."/>
            <person name="Roesemann S."/>
            <person name="Alexander J.E."/>
            <person name="Rich S.A."/>
            <person name="Livny J."/>
            <person name="Vlamakis H."/>
            <person name="Clish C."/>
            <person name="Bullock K."/>
            <person name="Deik A."/>
            <person name="Scott J."/>
            <person name="Pierce K.A."/>
            <person name="Xavier R.J."/>
            <person name="Alm E.J."/>
        </authorList>
    </citation>
    <scope>NUCLEOTIDE SEQUENCE [LARGE SCALE GENOMIC DNA]</scope>
    <source>
        <strain evidence="1 2">BIOML-A2</strain>
    </source>
</reference>
<dbReference type="AlphaFoldDB" id="A0A6I3S0B1"/>